<comment type="caution">
    <text evidence="2">The sequence shown here is derived from an EMBL/GenBank/DDBJ whole genome shotgun (WGS) entry which is preliminary data.</text>
</comment>
<accession>A0A9P4SJC5</accession>
<evidence type="ECO:0000313" key="3">
    <source>
        <dbReference type="Proteomes" id="UP000799429"/>
    </source>
</evidence>
<organism evidence="2 3">
    <name type="scientific">Patellaria atrata CBS 101060</name>
    <dbReference type="NCBI Taxonomy" id="1346257"/>
    <lineage>
        <taxon>Eukaryota</taxon>
        <taxon>Fungi</taxon>
        <taxon>Dikarya</taxon>
        <taxon>Ascomycota</taxon>
        <taxon>Pezizomycotina</taxon>
        <taxon>Dothideomycetes</taxon>
        <taxon>Dothideomycetes incertae sedis</taxon>
        <taxon>Patellariales</taxon>
        <taxon>Patellariaceae</taxon>
        <taxon>Patellaria</taxon>
    </lineage>
</organism>
<reference evidence="2" key="1">
    <citation type="journal article" date="2020" name="Stud. Mycol.">
        <title>101 Dothideomycetes genomes: a test case for predicting lifestyles and emergence of pathogens.</title>
        <authorList>
            <person name="Haridas S."/>
            <person name="Albert R."/>
            <person name="Binder M."/>
            <person name="Bloem J."/>
            <person name="Labutti K."/>
            <person name="Salamov A."/>
            <person name="Andreopoulos B."/>
            <person name="Baker S."/>
            <person name="Barry K."/>
            <person name="Bills G."/>
            <person name="Bluhm B."/>
            <person name="Cannon C."/>
            <person name="Castanera R."/>
            <person name="Culley D."/>
            <person name="Daum C."/>
            <person name="Ezra D."/>
            <person name="Gonzalez J."/>
            <person name="Henrissat B."/>
            <person name="Kuo A."/>
            <person name="Liang C."/>
            <person name="Lipzen A."/>
            <person name="Lutzoni F."/>
            <person name="Magnuson J."/>
            <person name="Mondo S."/>
            <person name="Nolan M."/>
            <person name="Ohm R."/>
            <person name="Pangilinan J."/>
            <person name="Park H.-J."/>
            <person name="Ramirez L."/>
            <person name="Alfaro M."/>
            <person name="Sun H."/>
            <person name="Tritt A."/>
            <person name="Yoshinaga Y."/>
            <person name="Zwiers L.-H."/>
            <person name="Turgeon B."/>
            <person name="Goodwin S."/>
            <person name="Spatafora J."/>
            <person name="Crous P."/>
            <person name="Grigoriev I."/>
        </authorList>
    </citation>
    <scope>NUCLEOTIDE SEQUENCE</scope>
    <source>
        <strain evidence="2">CBS 101060</strain>
    </source>
</reference>
<keyword evidence="3" id="KW-1185">Reference proteome</keyword>
<sequence>MPLRKRNKSPPNHSLDMESRPEPSNPYAGSNSGLSSTHTEDTAGNGLDVGGQSPPPDYNPLQRNVSNFVIDTVFIRAALKSSEVRYHLSSTVHTDISELRIRRLSSTESRSIATTSQLVSFLSSDTLYTITRPPFEPSIMIIKGSRKSTLPGTIQMRHRLRKWKVEQEHCGKIFQLFQLSERTRSRSLQWKGEDGTLLADDVWENEGTPVERPMLKLSQSIKLSTQELLITCWIARIWYFTTKPMLYPMHTKD</sequence>
<dbReference type="Proteomes" id="UP000799429">
    <property type="component" value="Unassembled WGS sequence"/>
</dbReference>
<dbReference type="EMBL" id="MU006089">
    <property type="protein sequence ID" value="KAF2843758.1"/>
    <property type="molecule type" value="Genomic_DNA"/>
</dbReference>
<dbReference type="AlphaFoldDB" id="A0A9P4SJC5"/>
<dbReference type="OrthoDB" id="4196148at2759"/>
<evidence type="ECO:0000256" key="1">
    <source>
        <dbReference type="SAM" id="MobiDB-lite"/>
    </source>
</evidence>
<protein>
    <submittedName>
        <fullName evidence="2">Uncharacterized protein</fullName>
    </submittedName>
</protein>
<feature type="region of interest" description="Disordered" evidence="1">
    <location>
        <begin position="1"/>
        <end position="62"/>
    </location>
</feature>
<name>A0A9P4SJC5_9PEZI</name>
<feature type="compositionally biased region" description="Polar residues" evidence="1">
    <location>
        <begin position="27"/>
        <end position="37"/>
    </location>
</feature>
<gene>
    <name evidence="2" type="ORF">M501DRAFT_1013094</name>
</gene>
<proteinExistence type="predicted"/>
<evidence type="ECO:0000313" key="2">
    <source>
        <dbReference type="EMBL" id="KAF2843758.1"/>
    </source>
</evidence>